<dbReference type="PRINTS" id="PR00093">
    <property type="entry name" value="URICASE"/>
</dbReference>
<dbReference type="GO" id="GO:0006144">
    <property type="term" value="P:purine nucleobase metabolic process"/>
    <property type="evidence" value="ECO:0007669"/>
    <property type="project" value="UniProtKB-KW"/>
</dbReference>
<dbReference type="UniPathway" id="UPA00394">
    <property type="reaction ID" value="UER00650"/>
</dbReference>
<gene>
    <name evidence="9" type="ORF">FHU37_005383</name>
</gene>
<evidence type="ECO:0000256" key="8">
    <source>
        <dbReference type="RuleBase" id="RU004455"/>
    </source>
</evidence>
<protein>
    <recommendedName>
        <fullName evidence="5 8">Uricase</fullName>
        <ecNumber evidence="5 8">1.7.3.3</ecNumber>
    </recommendedName>
    <alternativeName>
        <fullName evidence="5">Urate oxidase</fullName>
    </alternativeName>
</protein>
<reference evidence="9 10" key="1">
    <citation type="submission" date="2020-07" db="EMBL/GenBank/DDBJ databases">
        <title>Sequencing the genomes of 1000 actinobacteria strains.</title>
        <authorList>
            <person name="Klenk H.-P."/>
        </authorList>
    </citation>
    <scope>NUCLEOTIDE SEQUENCE [LARGE SCALE GENOMIC DNA]</scope>
    <source>
        <strain evidence="9 10">DSM 42178</strain>
    </source>
</reference>
<feature type="binding site" evidence="7">
    <location>
        <position position="161"/>
    </location>
    <ligand>
        <name>5-hydroxyisourate</name>
        <dbReference type="ChEBI" id="CHEBI:18072"/>
    </ligand>
</feature>
<dbReference type="SUPFAM" id="SSF55620">
    <property type="entry name" value="Tetrahydrobiopterin biosynthesis enzymes-like"/>
    <property type="match status" value="2"/>
</dbReference>
<evidence type="ECO:0000256" key="4">
    <source>
        <dbReference type="ARBA" id="ARBA00023002"/>
    </source>
</evidence>
<feature type="binding site" evidence="7">
    <location>
        <position position="57"/>
    </location>
    <ligand>
        <name>5-hydroxyisourate</name>
        <dbReference type="ChEBI" id="CHEBI:18072"/>
    </ligand>
</feature>
<organism evidence="9 10">
    <name type="scientific">Allostreptomyces psammosilenae</name>
    <dbReference type="NCBI Taxonomy" id="1892865"/>
    <lineage>
        <taxon>Bacteria</taxon>
        <taxon>Bacillati</taxon>
        <taxon>Actinomycetota</taxon>
        <taxon>Actinomycetes</taxon>
        <taxon>Kitasatosporales</taxon>
        <taxon>Streptomycetaceae</taxon>
        <taxon>Allostreptomyces</taxon>
    </lineage>
</organism>
<keyword evidence="10" id="KW-1185">Reference proteome</keyword>
<evidence type="ECO:0000313" key="9">
    <source>
        <dbReference type="EMBL" id="NYI08354.1"/>
    </source>
</evidence>
<dbReference type="GO" id="GO:0019628">
    <property type="term" value="P:urate catabolic process"/>
    <property type="evidence" value="ECO:0007669"/>
    <property type="project" value="UniProtKB-UniPathway"/>
</dbReference>
<dbReference type="PIRSF" id="PIRSF000241">
    <property type="entry name" value="Urate_oxidase"/>
    <property type="match status" value="1"/>
</dbReference>
<feature type="active site" description="Charge relay system" evidence="6">
    <location>
        <position position="12"/>
    </location>
</feature>
<evidence type="ECO:0000313" key="10">
    <source>
        <dbReference type="Proteomes" id="UP000567795"/>
    </source>
</evidence>
<comment type="similarity">
    <text evidence="2 5 8">Belongs to the uricase family.</text>
</comment>
<dbReference type="EC" id="1.7.3.3" evidence="5 8"/>
<evidence type="ECO:0000256" key="2">
    <source>
        <dbReference type="ARBA" id="ARBA00009760"/>
    </source>
</evidence>
<comment type="caution">
    <text evidence="9">The sequence shown here is derived from an EMBL/GenBank/DDBJ whole genome shotgun (WGS) entry which is preliminary data.</text>
</comment>
<dbReference type="Gene3D" id="3.10.270.10">
    <property type="entry name" value="Urate Oxidase"/>
    <property type="match status" value="1"/>
</dbReference>
<comment type="pathway">
    <text evidence="1 5">Purine metabolism; urate degradation; (S)-allantoin from urate: step 1/3.</text>
</comment>
<keyword evidence="3 5" id="KW-0659">Purine metabolism</keyword>
<dbReference type="InterPro" id="IPR002042">
    <property type="entry name" value="Uricase"/>
</dbReference>
<evidence type="ECO:0000256" key="6">
    <source>
        <dbReference type="PIRSR" id="PIRSR000241-1"/>
    </source>
</evidence>
<dbReference type="PANTHER" id="PTHR42874">
    <property type="entry name" value="URICASE"/>
    <property type="match status" value="1"/>
</dbReference>
<name>A0A853A677_9ACTN</name>
<feature type="binding site" evidence="7">
    <location>
        <position position="251"/>
    </location>
    <ligand>
        <name>urate</name>
        <dbReference type="ChEBI" id="CHEBI:17775"/>
    </ligand>
</feature>
<feature type="active site" description="Charge relay system" evidence="6">
    <location>
        <position position="57"/>
    </location>
</feature>
<dbReference type="NCBIfam" id="TIGR03383">
    <property type="entry name" value="urate_oxi"/>
    <property type="match status" value="1"/>
</dbReference>
<accession>A0A853A677</accession>
<dbReference type="Pfam" id="PF01014">
    <property type="entry name" value="Uricase"/>
    <property type="match status" value="2"/>
</dbReference>
<dbReference type="GO" id="GO:0004846">
    <property type="term" value="F:urate oxidase activity"/>
    <property type="evidence" value="ECO:0007669"/>
    <property type="project" value="UniProtKB-EC"/>
</dbReference>
<comment type="catalytic activity">
    <reaction evidence="5 8">
        <text>urate + O2 + H2O = 5-hydroxyisourate + H2O2</text>
        <dbReference type="Rhea" id="RHEA:21368"/>
        <dbReference type="ChEBI" id="CHEBI:15377"/>
        <dbReference type="ChEBI" id="CHEBI:15379"/>
        <dbReference type="ChEBI" id="CHEBI:16240"/>
        <dbReference type="ChEBI" id="CHEBI:17775"/>
        <dbReference type="ChEBI" id="CHEBI:18072"/>
        <dbReference type="EC" id="1.7.3.3"/>
    </reaction>
</comment>
<proteinExistence type="inferred from homology"/>
<feature type="binding site" evidence="7">
    <location>
        <position position="251"/>
    </location>
    <ligand>
        <name>O2</name>
        <dbReference type="ChEBI" id="CHEBI:15379"/>
    </ligand>
</feature>
<dbReference type="PANTHER" id="PTHR42874:SF1">
    <property type="entry name" value="URICASE"/>
    <property type="match status" value="1"/>
</dbReference>
<feature type="binding site" evidence="7">
    <location>
        <position position="161"/>
    </location>
    <ligand>
        <name>urate</name>
        <dbReference type="ChEBI" id="CHEBI:17775"/>
    </ligand>
</feature>
<sequence>MTTVLGQNQYGKAEVRLVRVVRDTPRHSIRDLNVSIALSGELEATHLTGSNAQVLPTDTAKNTVYAFARDRGVGEPEDFAIELAGHFVTSQPTIHRARVRVEEYLWDRIEVTGAAADAPAHSFVRSGTEVRTCEILFDGTAHQAVSGLKELTVLNSTGSEFHGFVEDRYTTLRPATDRILATRVDARWRHAWTGGDDRPDFAASYAAAQRHLLEAFATTHSLSLQQTLYAMGRSVIRNLPGVDEIRLSLPNKHHFLVDLEPFGLENPGEVFHAADRPYGLIEGTVLREGAAQLLPTD</sequence>
<dbReference type="RefSeq" id="WP_179817183.1">
    <property type="nucleotide sequence ID" value="NZ_JACBZD010000002.1"/>
</dbReference>
<feature type="binding site" evidence="7">
    <location>
        <position position="57"/>
    </location>
    <ligand>
        <name>urate</name>
        <dbReference type="ChEBI" id="CHEBI:17775"/>
    </ligand>
</feature>
<comment type="function">
    <text evidence="5 8">Catalyzes the oxidation of uric acid to 5-hydroxyisourate, which is further processed to form (S)-allantoin.</text>
</comment>
<dbReference type="AlphaFoldDB" id="A0A853A677"/>
<feature type="binding site" evidence="7">
    <location>
        <position position="178"/>
    </location>
    <ligand>
        <name>urate</name>
        <dbReference type="ChEBI" id="CHEBI:17775"/>
    </ligand>
</feature>
<feature type="binding site" evidence="7">
    <location>
        <position position="251"/>
    </location>
    <ligand>
        <name>5-hydroxyisourate</name>
        <dbReference type="ChEBI" id="CHEBI:18072"/>
    </ligand>
</feature>
<feature type="binding site" evidence="7">
    <location>
        <position position="178"/>
    </location>
    <ligand>
        <name>5-hydroxyisourate</name>
        <dbReference type="ChEBI" id="CHEBI:18072"/>
    </ligand>
</feature>
<feature type="binding site" evidence="7">
    <location>
        <position position="57"/>
    </location>
    <ligand>
        <name>O2</name>
        <dbReference type="ChEBI" id="CHEBI:15379"/>
    </ligand>
</feature>
<feature type="binding site" evidence="7">
    <location>
        <position position="58"/>
    </location>
    <ligand>
        <name>urate</name>
        <dbReference type="ChEBI" id="CHEBI:17775"/>
    </ligand>
</feature>
<feature type="binding site" evidence="7">
    <location>
        <position position="225"/>
    </location>
    <ligand>
        <name>5-hydroxyisourate</name>
        <dbReference type="ChEBI" id="CHEBI:18072"/>
    </ligand>
</feature>
<keyword evidence="4 5" id="KW-0560">Oxidoreductase</keyword>
<evidence type="ECO:0000256" key="7">
    <source>
        <dbReference type="PIRSR" id="PIRSR000241-2"/>
    </source>
</evidence>
<evidence type="ECO:0000256" key="1">
    <source>
        <dbReference type="ARBA" id="ARBA00004831"/>
    </source>
</evidence>
<feature type="active site" description="Charge relay system" evidence="6">
    <location>
        <position position="253"/>
    </location>
</feature>
<feature type="binding site" evidence="7">
    <location>
        <position position="225"/>
    </location>
    <ligand>
        <name>urate</name>
        <dbReference type="ChEBI" id="CHEBI:17775"/>
    </ligand>
</feature>
<evidence type="ECO:0000256" key="3">
    <source>
        <dbReference type="ARBA" id="ARBA00022631"/>
    </source>
</evidence>
<dbReference type="Proteomes" id="UP000567795">
    <property type="component" value="Unassembled WGS sequence"/>
</dbReference>
<dbReference type="EMBL" id="JACBZD010000002">
    <property type="protein sequence ID" value="NYI08354.1"/>
    <property type="molecule type" value="Genomic_DNA"/>
</dbReference>
<evidence type="ECO:0000256" key="5">
    <source>
        <dbReference type="PIRNR" id="PIRNR000241"/>
    </source>
</evidence>